<feature type="transmembrane region" description="Helical" evidence="1">
    <location>
        <begin position="131"/>
        <end position="158"/>
    </location>
</feature>
<feature type="transmembrane region" description="Helical" evidence="1">
    <location>
        <begin position="55"/>
        <end position="79"/>
    </location>
</feature>
<protein>
    <submittedName>
        <fullName evidence="2">Stage II sporulation protein M</fullName>
    </submittedName>
</protein>
<dbReference type="EMBL" id="CP046244">
    <property type="protein sequence ID" value="QGP93382.1"/>
    <property type="molecule type" value="Genomic_DNA"/>
</dbReference>
<dbReference type="RefSeq" id="WP_156274741.1">
    <property type="nucleotide sequence ID" value="NZ_CP046244.1"/>
</dbReference>
<sequence>MRNLTWSAACGLALFLLCLGGVLGVAFPAHMARIAAPVLNRVMDSAQTLRPDALVFVALVLIKNCLVLFLVLTAGPSYDRLKGKFFRSRLAACLSRVTDFSVAFFPVLILLLNGAVLSWSVLLFARAGVPLAALLGGILPHGVFELAALVMVSALVFCRPGSDFKDRMAFFVRPIFPLLVVSALVEAYISPAIMVRLWS</sequence>
<dbReference type="OrthoDB" id="161024at2"/>
<keyword evidence="1" id="KW-1133">Transmembrane helix</keyword>
<evidence type="ECO:0000256" key="1">
    <source>
        <dbReference type="SAM" id="Phobius"/>
    </source>
</evidence>
<reference evidence="2 3" key="1">
    <citation type="submission" date="2019-11" db="EMBL/GenBank/DDBJ databases">
        <title>Genome sequence of Moorella glycerini DSM11254.</title>
        <authorList>
            <person name="Poehlein A."/>
            <person name="Boeer T."/>
            <person name="Daniel R."/>
        </authorList>
    </citation>
    <scope>NUCLEOTIDE SEQUENCE [LARGE SCALE GENOMIC DNA]</scope>
    <source>
        <strain evidence="2 3">DSM 11254</strain>
    </source>
</reference>
<dbReference type="Proteomes" id="UP000425916">
    <property type="component" value="Chromosome"/>
</dbReference>
<feature type="transmembrane region" description="Helical" evidence="1">
    <location>
        <begin position="170"/>
        <end position="189"/>
    </location>
</feature>
<dbReference type="AlphaFoldDB" id="A0A6I5ZTK8"/>
<dbReference type="Pfam" id="PF01944">
    <property type="entry name" value="SpoIIM"/>
    <property type="match status" value="1"/>
</dbReference>
<keyword evidence="3" id="KW-1185">Reference proteome</keyword>
<organism evidence="2 3">
    <name type="scientific">Neomoorella glycerini</name>
    <dbReference type="NCBI Taxonomy" id="55779"/>
    <lineage>
        <taxon>Bacteria</taxon>
        <taxon>Bacillati</taxon>
        <taxon>Bacillota</taxon>
        <taxon>Clostridia</taxon>
        <taxon>Neomoorellales</taxon>
        <taxon>Neomoorellaceae</taxon>
        <taxon>Neomoorella</taxon>
    </lineage>
</organism>
<proteinExistence type="predicted"/>
<evidence type="ECO:0000313" key="2">
    <source>
        <dbReference type="EMBL" id="QGP93382.1"/>
    </source>
</evidence>
<keyword evidence="1" id="KW-0812">Transmembrane</keyword>
<keyword evidence="1" id="KW-0472">Membrane</keyword>
<feature type="transmembrane region" description="Helical" evidence="1">
    <location>
        <begin position="100"/>
        <end position="125"/>
    </location>
</feature>
<accession>A0A6I5ZTK8</accession>
<gene>
    <name evidence="2" type="ORF">MGLY_27900</name>
</gene>
<evidence type="ECO:0000313" key="3">
    <source>
        <dbReference type="Proteomes" id="UP000425916"/>
    </source>
</evidence>
<dbReference type="InterPro" id="IPR002798">
    <property type="entry name" value="SpoIIM-like"/>
</dbReference>
<name>A0A6I5ZTK8_9FIRM</name>